<evidence type="ECO:0000256" key="7">
    <source>
        <dbReference type="ARBA" id="ARBA00047899"/>
    </source>
</evidence>
<dbReference type="Gene3D" id="1.10.510.10">
    <property type="entry name" value="Transferase(Phosphotransferase) domain 1"/>
    <property type="match status" value="1"/>
</dbReference>
<comment type="catalytic activity">
    <reaction evidence="7">
        <text>L-threonyl-[protein] + ATP = O-phospho-L-threonyl-[protein] + ADP + H(+)</text>
        <dbReference type="Rhea" id="RHEA:46608"/>
        <dbReference type="Rhea" id="RHEA-COMP:11060"/>
        <dbReference type="Rhea" id="RHEA-COMP:11605"/>
        <dbReference type="ChEBI" id="CHEBI:15378"/>
        <dbReference type="ChEBI" id="CHEBI:30013"/>
        <dbReference type="ChEBI" id="CHEBI:30616"/>
        <dbReference type="ChEBI" id="CHEBI:61977"/>
        <dbReference type="ChEBI" id="CHEBI:456216"/>
        <dbReference type="EC" id="2.7.11.1"/>
    </reaction>
</comment>
<protein>
    <recommendedName>
        <fullName evidence="1">non-specific serine/threonine protein kinase</fullName>
        <ecNumber evidence="1">2.7.11.1</ecNumber>
    </recommendedName>
    <alternativeName>
        <fullName evidence="9">Halotolerance protein 4</fullName>
    </alternativeName>
</protein>
<evidence type="ECO:0000313" key="13">
    <source>
        <dbReference type="EMBL" id="RDW70157.1"/>
    </source>
</evidence>
<dbReference type="InterPro" id="IPR000719">
    <property type="entry name" value="Prot_kinase_dom"/>
</dbReference>
<dbReference type="EMBL" id="PDLN01000012">
    <property type="protein sequence ID" value="RDW70157.1"/>
    <property type="molecule type" value="Genomic_DNA"/>
</dbReference>
<evidence type="ECO:0000256" key="9">
    <source>
        <dbReference type="ARBA" id="ARBA00078109"/>
    </source>
</evidence>
<dbReference type="InterPro" id="IPR008271">
    <property type="entry name" value="Ser/Thr_kinase_AS"/>
</dbReference>
<evidence type="ECO:0000256" key="10">
    <source>
        <dbReference type="PROSITE-ProRule" id="PRU10141"/>
    </source>
</evidence>
<dbReference type="PROSITE" id="PS00107">
    <property type="entry name" value="PROTEIN_KINASE_ATP"/>
    <property type="match status" value="1"/>
</dbReference>
<name>A0A3D8R7Y1_9HELO</name>
<dbReference type="PANTHER" id="PTHR24343:SF558">
    <property type="entry name" value="PROTEIN KINASE DOMAIN-CONTAINING PROTEIN"/>
    <property type="match status" value="1"/>
</dbReference>
<dbReference type="CDD" id="cd13994">
    <property type="entry name" value="STKc_HAL4_like"/>
    <property type="match status" value="1"/>
</dbReference>
<dbReference type="GO" id="GO:0030003">
    <property type="term" value="P:intracellular monoatomic cation homeostasis"/>
    <property type="evidence" value="ECO:0007669"/>
    <property type="project" value="UniProtKB-ARBA"/>
</dbReference>
<dbReference type="AlphaFoldDB" id="A0A3D8R7Y1"/>
<evidence type="ECO:0000256" key="1">
    <source>
        <dbReference type="ARBA" id="ARBA00012513"/>
    </source>
</evidence>
<evidence type="ECO:0000259" key="12">
    <source>
        <dbReference type="PROSITE" id="PS50011"/>
    </source>
</evidence>
<feature type="region of interest" description="Disordered" evidence="11">
    <location>
        <begin position="1"/>
        <end position="157"/>
    </location>
</feature>
<dbReference type="PROSITE" id="PS00108">
    <property type="entry name" value="PROTEIN_KINASE_ST"/>
    <property type="match status" value="1"/>
</dbReference>
<sequence>MATVSAQRDGLAVEKAQPSPGASPLSSAVGSPVSRPTTNGSSVPSVENLNGTNGHAAPPSEPHVKPAAAVLAAEKPSMTKRLTRMFSTKDAVRQQEGITSSPQKPARASGTSTPIAPEGAPAPRPHPPTRTTSSSDKPASSKERNTAPTKGKPAARDVAHQRYVVMADVQGGHQHHLKSARRQEKLTDMFRNVITGKAKNTDHEGEQQLSLMSSWVDQLKRERESLASASDRKGGPNATATLVEKYGKCQEIVGRGAFGIVRISHKRLEGAGEQLYAVKEFRRRPDENEKKYSKRLTSEFCISSSLRHPNVIHTLDLLQDSKGDFCEVMEFCAGGDLYTLVLAAGKLEVNEADCYFKQMMRGVEYMHEMGVAHRDLKPENLLLTTHGALKITDFGNGECFRMAWETDAHMVTGLCGSAPYIAPEEYIDPEFDARAVDVWATGVIYMAMRTGRHLWRVAKKDDDEFYERYLEGRRDEEGYAPIESLHRARCRNVIYSILDPNPARRITASQVLKSEWGREIKLCKAGEEGL</sequence>
<dbReference type="SMART" id="SM00220">
    <property type="entry name" value="S_TKc"/>
    <property type="match status" value="1"/>
</dbReference>
<accession>A0A3D8R7Y1</accession>
<dbReference type="OrthoDB" id="6513151at2759"/>
<dbReference type="InterPro" id="IPR017441">
    <property type="entry name" value="Protein_kinase_ATP_BS"/>
</dbReference>
<feature type="binding site" evidence="10">
    <location>
        <position position="279"/>
    </location>
    <ligand>
        <name>ATP</name>
        <dbReference type="ChEBI" id="CHEBI:30616"/>
    </ligand>
</feature>
<evidence type="ECO:0000256" key="5">
    <source>
        <dbReference type="ARBA" id="ARBA00022777"/>
    </source>
</evidence>
<keyword evidence="6 10" id="KW-0067">ATP-binding</keyword>
<gene>
    <name evidence="13" type="ORF">BP5796_08554</name>
</gene>
<keyword evidence="4 10" id="KW-0547">Nucleotide-binding</keyword>
<keyword evidence="5 13" id="KW-0418">Kinase</keyword>
<keyword evidence="2" id="KW-0723">Serine/threonine-protein kinase</keyword>
<dbReference type="PANTHER" id="PTHR24343">
    <property type="entry name" value="SERINE/THREONINE KINASE"/>
    <property type="match status" value="1"/>
</dbReference>
<evidence type="ECO:0000256" key="11">
    <source>
        <dbReference type="SAM" id="MobiDB-lite"/>
    </source>
</evidence>
<dbReference type="SUPFAM" id="SSF56112">
    <property type="entry name" value="Protein kinase-like (PK-like)"/>
    <property type="match status" value="1"/>
</dbReference>
<keyword evidence="3" id="KW-0808">Transferase</keyword>
<dbReference type="Proteomes" id="UP000256328">
    <property type="component" value="Unassembled WGS sequence"/>
</dbReference>
<feature type="compositionally biased region" description="Polar residues" evidence="11">
    <location>
        <begin position="96"/>
        <end position="114"/>
    </location>
</feature>
<dbReference type="GO" id="GO:0005829">
    <property type="term" value="C:cytosol"/>
    <property type="evidence" value="ECO:0007669"/>
    <property type="project" value="TreeGrafter"/>
</dbReference>
<keyword evidence="14" id="KW-1185">Reference proteome</keyword>
<feature type="compositionally biased region" description="Polar residues" evidence="11">
    <location>
        <begin position="24"/>
        <end position="53"/>
    </location>
</feature>
<feature type="domain" description="Protein kinase" evidence="12">
    <location>
        <begin position="247"/>
        <end position="517"/>
    </location>
</feature>
<dbReference type="GO" id="GO:0004674">
    <property type="term" value="F:protein serine/threonine kinase activity"/>
    <property type="evidence" value="ECO:0007669"/>
    <property type="project" value="UniProtKB-KW"/>
</dbReference>
<dbReference type="PROSITE" id="PS50011">
    <property type="entry name" value="PROTEIN_KINASE_DOM"/>
    <property type="match status" value="1"/>
</dbReference>
<dbReference type="Pfam" id="PF00069">
    <property type="entry name" value="Pkinase"/>
    <property type="match status" value="1"/>
</dbReference>
<dbReference type="FunFam" id="1.10.510.10:FF:000183">
    <property type="entry name" value="Serine/threonine-protein kinase hal4"/>
    <property type="match status" value="1"/>
</dbReference>
<dbReference type="InterPro" id="IPR011009">
    <property type="entry name" value="Kinase-like_dom_sf"/>
</dbReference>
<evidence type="ECO:0000256" key="3">
    <source>
        <dbReference type="ARBA" id="ARBA00022679"/>
    </source>
</evidence>
<evidence type="ECO:0000313" key="14">
    <source>
        <dbReference type="Proteomes" id="UP000256328"/>
    </source>
</evidence>
<organism evidence="13 14">
    <name type="scientific">Coleophoma crateriformis</name>
    <dbReference type="NCBI Taxonomy" id="565419"/>
    <lineage>
        <taxon>Eukaryota</taxon>
        <taxon>Fungi</taxon>
        <taxon>Dikarya</taxon>
        <taxon>Ascomycota</taxon>
        <taxon>Pezizomycotina</taxon>
        <taxon>Leotiomycetes</taxon>
        <taxon>Helotiales</taxon>
        <taxon>Dermateaceae</taxon>
        <taxon>Coleophoma</taxon>
    </lineage>
</organism>
<dbReference type="GO" id="GO:0005524">
    <property type="term" value="F:ATP binding"/>
    <property type="evidence" value="ECO:0007669"/>
    <property type="project" value="UniProtKB-UniRule"/>
</dbReference>
<proteinExistence type="predicted"/>
<comment type="catalytic activity">
    <reaction evidence="8">
        <text>L-seryl-[protein] + ATP = O-phospho-L-seryl-[protein] + ADP + H(+)</text>
        <dbReference type="Rhea" id="RHEA:17989"/>
        <dbReference type="Rhea" id="RHEA-COMP:9863"/>
        <dbReference type="Rhea" id="RHEA-COMP:11604"/>
        <dbReference type="ChEBI" id="CHEBI:15378"/>
        <dbReference type="ChEBI" id="CHEBI:29999"/>
        <dbReference type="ChEBI" id="CHEBI:30616"/>
        <dbReference type="ChEBI" id="CHEBI:83421"/>
        <dbReference type="ChEBI" id="CHEBI:456216"/>
        <dbReference type="EC" id="2.7.11.1"/>
    </reaction>
</comment>
<evidence type="ECO:0000256" key="8">
    <source>
        <dbReference type="ARBA" id="ARBA00048679"/>
    </source>
</evidence>
<reference evidence="13 14" key="1">
    <citation type="journal article" date="2018" name="IMA Fungus">
        <title>IMA Genome-F 9: Draft genome sequence of Annulohypoxylon stygium, Aspergillus mulundensis, Berkeleyomyces basicola (syn. Thielaviopsis basicola), Ceratocystis smalleyi, two Cercospora beticola strains, Coleophoma cylindrospora, Fusarium fracticaudum, Phialophora cf. hyalina, and Morchella septimelata.</title>
        <authorList>
            <person name="Wingfield B.D."/>
            <person name="Bills G.F."/>
            <person name="Dong Y."/>
            <person name="Huang W."/>
            <person name="Nel W.J."/>
            <person name="Swalarsk-Parry B.S."/>
            <person name="Vaghefi N."/>
            <person name="Wilken P.M."/>
            <person name="An Z."/>
            <person name="de Beer Z.W."/>
            <person name="De Vos L."/>
            <person name="Chen L."/>
            <person name="Duong T.A."/>
            <person name="Gao Y."/>
            <person name="Hammerbacher A."/>
            <person name="Kikkert J.R."/>
            <person name="Li Y."/>
            <person name="Li H."/>
            <person name="Li K."/>
            <person name="Li Q."/>
            <person name="Liu X."/>
            <person name="Ma X."/>
            <person name="Naidoo K."/>
            <person name="Pethybridge S.J."/>
            <person name="Sun J."/>
            <person name="Steenkamp E.T."/>
            <person name="van der Nest M.A."/>
            <person name="van Wyk S."/>
            <person name="Wingfield M.J."/>
            <person name="Xiong C."/>
            <person name="Yue Q."/>
            <person name="Zhang X."/>
        </authorList>
    </citation>
    <scope>NUCLEOTIDE SEQUENCE [LARGE SCALE GENOMIC DNA]</scope>
    <source>
        <strain evidence="13 14">BP5796</strain>
    </source>
</reference>
<comment type="caution">
    <text evidence="13">The sequence shown here is derived from an EMBL/GenBank/DDBJ whole genome shotgun (WGS) entry which is preliminary data.</text>
</comment>
<dbReference type="EC" id="2.7.11.1" evidence="1"/>
<evidence type="ECO:0000256" key="6">
    <source>
        <dbReference type="ARBA" id="ARBA00022840"/>
    </source>
</evidence>
<evidence type="ECO:0000256" key="2">
    <source>
        <dbReference type="ARBA" id="ARBA00022527"/>
    </source>
</evidence>
<evidence type="ECO:0000256" key="4">
    <source>
        <dbReference type="ARBA" id="ARBA00022741"/>
    </source>
</evidence>